<gene>
    <name evidence="11" type="ORF">BDD41_1845</name>
</gene>
<evidence type="ECO:0000256" key="1">
    <source>
        <dbReference type="ARBA" id="ARBA00004429"/>
    </source>
</evidence>
<protein>
    <recommendedName>
        <fullName evidence="9">TRAP transporter small permease protein</fullName>
    </recommendedName>
</protein>
<organism evidence="11 12">
    <name type="scientific">Paracoccus versutus</name>
    <name type="common">Thiobacillus versutus</name>
    <dbReference type="NCBI Taxonomy" id="34007"/>
    <lineage>
        <taxon>Bacteria</taxon>
        <taxon>Pseudomonadati</taxon>
        <taxon>Pseudomonadota</taxon>
        <taxon>Alphaproteobacteria</taxon>
        <taxon>Rhodobacterales</taxon>
        <taxon>Paracoccaceae</taxon>
        <taxon>Paracoccus</taxon>
    </lineage>
</organism>
<evidence type="ECO:0000259" key="10">
    <source>
        <dbReference type="Pfam" id="PF04290"/>
    </source>
</evidence>
<evidence type="ECO:0000256" key="4">
    <source>
        <dbReference type="ARBA" id="ARBA00022519"/>
    </source>
</evidence>
<dbReference type="PANTHER" id="PTHR35011:SF4">
    <property type="entry name" value="SLL1102 PROTEIN"/>
    <property type="match status" value="1"/>
</dbReference>
<keyword evidence="6 9" id="KW-1133">Transmembrane helix</keyword>
<dbReference type="GO" id="GO:0022857">
    <property type="term" value="F:transmembrane transporter activity"/>
    <property type="evidence" value="ECO:0007669"/>
    <property type="project" value="UniProtKB-UniRule"/>
</dbReference>
<dbReference type="AlphaFoldDB" id="A0A3D9XS79"/>
<dbReference type="EMBL" id="QTUJ01000001">
    <property type="protein sequence ID" value="REF73297.1"/>
    <property type="molecule type" value="Genomic_DNA"/>
</dbReference>
<evidence type="ECO:0000313" key="11">
    <source>
        <dbReference type="EMBL" id="REF73297.1"/>
    </source>
</evidence>
<evidence type="ECO:0000313" key="12">
    <source>
        <dbReference type="Proteomes" id="UP000256941"/>
    </source>
</evidence>
<comment type="subcellular location">
    <subcellularLocation>
        <location evidence="1 9">Cell inner membrane</location>
        <topology evidence="1 9">Multi-pass membrane protein</topology>
    </subcellularLocation>
</comment>
<comment type="caution">
    <text evidence="11">The sequence shown here is derived from an EMBL/GenBank/DDBJ whole genome shotgun (WGS) entry which is preliminary data.</text>
</comment>
<evidence type="ECO:0000256" key="6">
    <source>
        <dbReference type="ARBA" id="ARBA00022989"/>
    </source>
</evidence>
<dbReference type="PANTHER" id="PTHR35011">
    <property type="entry name" value="2,3-DIKETO-L-GULONATE TRAP TRANSPORTER SMALL PERMEASE PROTEIN YIAM"/>
    <property type="match status" value="1"/>
</dbReference>
<accession>A0A3D9XS79</accession>
<evidence type="ECO:0000256" key="8">
    <source>
        <dbReference type="ARBA" id="ARBA00038436"/>
    </source>
</evidence>
<keyword evidence="7 9" id="KW-0472">Membrane</keyword>
<feature type="transmembrane region" description="Helical" evidence="9">
    <location>
        <begin position="138"/>
        <end position="163"/>
    </location>
</feature>
<comment type="similarity">
    <text evidence="8 9">Belongs to the TRAP transporter small permease family.</text>
</comment>
<evidence type="ECO:0000256" key="7">
    <source>
        <dbReference type="ARBA" id="ARBA00023136"/>
    </source>
</evidence>
<evidence type="ECO:0000256" key="3">
    <source>
        <dbReference type="ARBA" id="ARBA00022475"/>
    </source>
</evidence>
<dbReference type="InterPro" id="IPR007387">
    <property type="entry name" value="TRAP_DctQ"/>
</dbReference>
<dbReference type="Proteomes" id="UP000256941">
    <property type="component" value="Unassembled WGS sequence"/>
</dbReference>
<dbReference type="InterPro" id="IPR055348">
    <property type="entry name" value="DctQ"/>
</dbReference>
<evidence type="ECO:0000256" key="5">
    <source>
        <dbReference type="ARBA" id="ARBA00022692"/>
    </source>
</evidence>
<dbReference type="RefSeq" id="WP_116221394.1">
    <property type="nucleotide sequence ID" value="NZ_CP038196.1"/>
</dbReference>
<feature type="transmembrane region" description="Helical" evidence="9">
    <location>
        <begin position="16"/>
        <end position="37"/>
    </location>
</feature>
<comment type="function">
    <text evidence="9">Part of the tripartite ATP-independent periplasmic (TRAP) transport system.</text>
</comment>
<comment type="subunit">
    <text evidence="9">The complex comprises the extracytoplasmic solute receptor protein and the two transmembrane proteins.</text>
</comment>
<keyword evidence="2 9" id="KW-0813">Transport</keyword>
<sequence length="194" mass="21475">MEQPALIRHLDTWAKYVARVGGGIIFVIAILVTINTLGRKYFGVTFSDAAEVAGYLFAIAVSFGFAFVLVRRQNVRIDSAYNLMPLRMRSVFDVISAICFFVVMVMLTRHAARLVFASWEGGSQSVSSMAFPLWIPQLAWAIGFVLLCIVSGIVTLYAIAALVRGQHDRVNRLVGIPSLGEEIEEFTEAPDRTQ</sequence>
<keyword evidence="5 9" id="KW-0812">Transmembrane</keyword>
<feature type="domain" description="Tripartite ATP-independent periplasmic transporters DctQ component" evidence="10">
    <location>
        <begin position="28"/>
        <end position="151"/>
    </location>
</feature>
<name>A0A3D9XS79_PARVE</name>
<reference evidence="11 12" key="1">
    <citation type="submission" date="2018-08" db="EMBL/GenBank/DDBJ databases">
        <title>Genomic Encyclopedia of Archaeal and Bacterial Type Strains, Phase II (KMG-II): from individual species to whole genera.</title>
        <authorList>
            <person name="Goeker M."/>
        </authorList>
    </citation>
    <scope>NUCLEOTIDE SEQUENCE [LARGE SCALE GENOMIC DNA]</scope>
    <source>
        <strain evidence="11 12">DSM 17099</strain>
    </source>
</reference>
<keyword evidence="3" id="KW-1003">Cell membrane</keyword>
<feature type="transmembrane region" description="Helical" evidence="9">
    <location>
        <begin position="91"/>
        <end position="112"/>
    </location>
</feature>
<dbReference type="Pfam" id="PF04290">
    <property type="entry name" value="DctQ"/>
    <property type="match status" value="1"/>
</dbReference>
<evidence type="ECO:0000256" key="9">
    <source>
        <dbReference type="RuleBase" id="RU369079"/>
    </source>
</evidence>
<proteinExistence type="inferred from homology"/>
<dbReference type="GO" id="GO:0005886">
    <property type="term" value="C:plasma membrane"/>
    <property type="evidence" value="ECO:0007669"/>
    <property type="project" value="UniProtKB-SubCell"/>
</dbReference>
<evidence type="ECO:0000256" key="2">
    <source>
        <dbReference type="ARBA" id="ARBA00022448"/>
    </source>
</evidence>
<feature type="transmembrane region" description="Helical" evidence="9">
    <location>
        <begin position="52"/>
        <end position="70"/>
    </location>
</feature>
<keyword evidence="4 9" id="KW-0997">Cell inner membrane</keyword>